<accession>A0A9Q1DLT0</accession>
<reference evidence="15" key="1">
    <citation type="journal article" date="2023" name="Science">
        <title>Genome structures resolve the early diversification of teleost fishes.</title>
        <authorList>
            <person name="Parey E."/>
            <person name="Louis A."/>
            <person name="Montfort J."/>
            <person name="Bouchez O."/>
            <person name="Roques C."/>
            <person name="Iampietro C."/>
            <person name="Lluch J."/>
            <person name="Castinel A."/>
            <person name="Donnadieu C."/>
            <person name="Desvignes T."/>
            <person name="Floi Bucao C."/>
            <person name="Jouanno E."/>
            <person name="Wen M."/>
            <person name="Mejri S."/>
            <person name="Dirks R."/>
            <person name="Jansen H."/>
            <person name="Henkel C."/>
            <person name="Chen W.J."/>
            <person name="Zahm M."/>
            <person name="Cabau C."/>
            <person name="Klopp C."/>
            <person name="Thompson A.W."/>
            <person name="Robinson-Rechavi M."/>
            <person name="Braasch I."/>
            <person name="Lecointre G."/>
            <person name="Bobe J."/>
            <person name="Postlethwait J.H."/>
            <person name="Berthelot C."/>
            <person name="Roest Crollius H."/>
            <person name="Guiguen Y."/>
        </authorList>
    </citation>
    <scope>NUCLEOTIDE SEQUENCE</scope>
    <source>
        <strain evidence="15">Concon-B</strain>
    </source>
</reference>
<dbReference type="GO" id="GO:0060754">
    <property type="term" value="P:positive regulation of mast cell chemotaxis"/>
    <property type="evidence" value="ECO:0007669"/>
    <property type="project" value="TreeGrafter"/>
</dbReference>
<dbReference type="SUPFAM" id="SSF57501">
    <property type="entry name" value="Cystine-knot cytokines"/>
    <property type="match status" value="1"/>
</dbReference>
<dbReference type="SMART" id="SM00141">
    <property type="entry name" value="PDGF"/>
    <property type="match status" value="1"/>
</dbReference>
<keyword evidence="8 12" id="KW-0339">Growth factor</keyword>
<name>A0A9Q1DLT0_CONCO</name>
<dbReference type="Pfam" id="PF00341">
    <property type="entry name" value="PDGF"/>
    <property type="match status" value="1"/>
</dbReference>
<comment type="similarity">
    <text evidence="2 12">Belongs to the PDGF/VEGF growth factor family.</text>
</comment>
<keyword evidence="11" id="KW-0497">Mitogen</keyword>
<dbReference type="GO" id="GO:0002040">
    <property type="term" value="P:sprouting angiogenesis"/>
    <property type="evidence" value="ECO:0007669"/>
    <property type="project" value="TreeGrafter"/>
</dbReference>
<dbReference type="EMBL" id="JAFJMO010000006">
    <property type="protein sequence ID" value="KAJ8274884.1"/>
    <property type="molecule type" value="Genomic_DNA"/>
</dbReference>
<keyword evidence="3" id="KW-0217">Developmental protein</keyword>
<dbReference type="CDD" id="cd00135">
    <property type="entry name" value="PDGF"/>
    <property type="match status" value="1"/>
</dbReference>
<keyword evidence="5" id="KW-0037">Angiogenesis</keyword>
<dbReference type="AlphaFoldDB" id="A0A9Q1DLT0"/>
<dbReference type="PANTHER" id="PTHR12025">
    <property type="entry name" value="VASCULAR ENDOTHELIAL GROWTH FACTOR"/>
    <property type="match status" value="1"/>
</dbReference>
<dbReference type="GO" id="GO:0005172">
    <property type="term" value="F:vascular endothelial growth factor receptor binding"/>
    <property type="evidence" value="ECO:0007669"/>
    <property type="project" value="TreeGrafter"/>
</dbReference>
<feature type="domain" description="Platelet-derived growth factor (PDGF) family profile" evidence="14">
    <location>
        <begin position="127"/>
        <end position="223"/>
    </location>
</feature>
<sequence>MPEGEEVNTFLMWLSSNRSQLSLHSPWTSLGAPPGPTDKARPTPPATVVVRPSDEEPLQPAALPRGANRVCPPLPCPDGPRGPHQQPQRALWRRRMSMLPAATDPAVHLPCSSAFSSAFASGVHNTEVVRFNEVWGRSFCRTMEKLVEVVQEYPGEVEHMFSPACVLLWRCAGCCGDESRECHPTLTRNLTVQLLKIKPEGENEYVEMTFKEHQTCECRLRNSISRNERQRTRKRGRKRKDRLNAKECDTCPLPPRRRR</sequence>
<comment type="subcellular location">
    <subcellularLocation>
        <location evidence="1">Secreted</location>
    </subcellularLocation>
</comment>
<dbReference type="GO" id="GO:0050930">
    <property type="term" value="P:induction of positive chemotaxis"/>
    <property type="evidence" value="ECO:0007669"/>
    <property type="project" value="TreeGrafter"/>
</dbReference>
<dbReference type="GO" id="GO:0045766">
    <property type="term" value="P:positive regulation of angiogenesis"/>
    <property type="evidence" value="ECO:0007669"/>
    <property type="project" value="TreeGrafter"/>
</dbReference>
<evidence type="ECO:0000313" key="16">
    <source>
        <dbReference type="Proteomes" id="UP001152803"/>
    </source>
</evidence>
<dbReference type="InterPro" id="IPR000072">
    <property type="entry name" value="PDGF/VEGF_dom"/>
</dbReference>
<evidence type="ECO:0000256" key="8">
    <source>
        <dbReference type="ARBA" id="ARBA00023030"/>
    </source>
</evidence>
<keyword evidence="16" id="KW-1185">Reference proteome</keyword>
<evidence type="ECO:0000256" key="2">
    <source>
        <dbReference type="ARBA" id="ARBA00006686"/>
    </source>
</evidence>
<dbReference type="Gene3D" id="2.10.90.10">
    <property type="entry name" value="Cystine-knot cytokines"/>
    <property type="match status" value="1"/>
</dbReference>
<dbReference type="GO" id="GO:0005615">
    <property type="term" value="C:extracellular space"/>
    <property type="evidence" value="ECO:0007669"/>
    <property type="project" value="TreeGrafter"/>
</dbReference>
<evidence type="ECO:0000256" key="12">
    <source>
        <dbReference type="RuleBase" id="RU003818"/>
    </source>
</evidence>
<keyword evidence="9" id="KW-1015">Disulfide bond</keyword>
<keyword evidence="4" id="KW-0964">Secreted</keyword>
<dbReference type="GO" id="GO:0051781">
    <property type="term" value="P:positive regulation of cell division"/>
    <property type="evidence" value="ECO:0007669"/>
    <property type="project" value="UniProtKB-KW"/>
</dbReference>
<protein>
    <recommendedName>
        <fullName evidence="14">Platelet-derived growth factor (PDGF) family profile domain-containing protein</fullName>
    </recommendedName>
</protein>
<dbReference type="InterPro" id="IPR050507">
    <property type="entry name" value="PDGF/VEGF_growth_factor"/>
</dbReference>
<dbReference type="GO" id="GO:0030154">
    <property type="term" value="P:cell differentiation"/>
    <property type="evidence" value="ECO:0007669"/>
    <property type="project" value="UniProtKB-KW"/>
</dbReference>
<evidence type="ECO:0000256" key="11">
    <source>
        <dbReference type="ARBA" id="ARBA00023246"/>
    </source>
</evidence>
<evidence type="ECO:0000256" key="4">
    <source>
        <dbReference type="ARBA" id="ARBA00022525"/>
    </source>
</evidence>
<dbReference type="GO" id="GO:0001938">
    <property type="term" value="P:positive regulation of endothelial cell proliferation"/>
    <property type="evidence" value="ECO:0007669"/>
    <property type="project" value="TreeGrafter"/>
</dbReference>
<organism evidence="15 16">
    <name type="scientific">Conger conger</name>
    <name type="common">Conger eel</name>
    <name type="synonym">Muraena conger</name>
    <dbReference type="NCBI Taxonomy" id="82655"/>
    <lineage>
        <taxon>Eukaryota</taxon>
        <taxon>Metazoa</taxon>
        <taxon>Chordata</taxon>
        <taxon>Craniata</taxon>
        <taxon>Vertebrata</taxon>
        <taxon>Euteleostomi</taxon>
        <taxon>Actinopterygii</taxon>
        <taxon>Neopterygii</taxon>
        <taxon>Teleostei</taxon>
        <taxon>Anguilliformes</taxon>
        <taxon>Congridae</taxon>
        <taxon>Conger</taxon>
    </lineage>
</organism>
<evidence type="ECO:0000256" key="13">
    <source>
        <dbReference type="SAM" id="MobiDB-lite"/>
    </source>
</evidence>
<evidence type="ECO:0000256" key="9">
    <source>
        <dbReference type="ARBA" id="ARBA00023157"/>
    </source>
</evidence>
<evidence type="ECO:0000256" key="1">
    <source>
        <dbReference type="ARBA" id="ARBA00004613"/>
    </source>
</evidence>
<dbReference type="GO" id="GO:0008083">
    <property type="term" value="F:growth factor activity"/>
    <property type="evidence" value="ECO:0007669"/>
    <property type="project" value="UniProtKB-KW"/>
</dbReference>
<dbReference type="GO" id="GO:0016020">
    <property type="term" value="C:membrane"/>
    <property type="evidence" value="ECO:0007669"/>
    <property type="project" value="InterPro"/>
</dbReference>
<comment type="caution">
    <text evidence="15">The sequence shown here is derived from an EMBL/GenBank/DDBJ whole genome shotgun (WGS) entry which is preliminary data.</text>
</comment>
<evidence type="ECO:0000259" key="14">
    <source>
        <dbReference type="PROSITE" id="PS50278"/>
    </source>
</evidence>
<feature type="region of interest" description="Disordered" evidence="13">
    <location>
        <begin position="23"/>
        <end position="67"/>
    </location>
</feature>
<dbReference type="OrthoDB" id="6370328at2759"/>
<dbReference type="PROSITE" id="PS50278">
    <property type="entry name" value="PDGF_2"/>
    <property type="match status" value="1"/>
</dbReference>
<feature type="compositionally biased region" description="Basic residues" evidence="13">
    <location>
        <begin position="231"/>
        <end position="241"/>
    </location>
</feature>
<dbReference type="PANTHER" id="PTHR12025:SF9">
    <property type="entry name" value="PLACENTA GROWTH FACTOR"/>
    <property type="match status" value="1"/>
</dbReference>
<evidence type="ECO:0000256" key="10">
    <source>
        <dbReference type="ARBA" id="ARBA00023180"/>
    </source>
</evidence>
<keyword evidence="7" id="KW-0221">Differentiation</keyword>
<keyword evidence="6" id="KW-0732">Signal</keyword>
<proteinExistence type="inferred from homology"/>
<dbReference type="GO" id="GO:0048010">
    <property type="term" value="P:vascular endothelial growth factor receptor signaling pathway"/>
    <property type="evidence" value="ECO:0007669"/>
    <property type="project" value="TreeGrafter"/>
</dbReference>
<dbReference type="GO" id="GO:0001666">
    <property type="term" value="P:response to hypoxia"/>
    <property type="evidence" value="ECO:0007669"/>
    <property type="project" value="TreeGrafter"/>
</dbReference>
<evidence type="ECO:0000256" key="3">
    <source>
        <dbReference type="ARBA" id="ARBA00022473"/>
    </source>
</evidence>
<dbReference type="GO" id="GO:0042056">
    <property type="term" value="F:chemoattractant activity"/>
    <property type="evidence" value="ECO:0007669"/>
    <property type="project" value="TreeGrafter"/>
</dbReference>
<evidence type="ECO:0000256" key="5">
    <source>
        <dbReference type="ARBA" id="ARBA00022657"/>
    </source>
</evidence>
<dbReference type="GO" id="GO:0048513">
    <property type="term" value="P:animal organ development"/>
    <property type="evidence" value="ECO:0007669"/>
    <property type="project" value="UniProtKB-ARBA"/>
</dbReference>
<evidence type="ECO:0000256" key="6">
    <source>
        <dbReference type="ARBA" id="ARBA00022729"/>
    </source>
</evidence>
<dbReference type="FunFam" id="2.10.90.10:FF:000055">
    <property type="entry name" value="Placenta growth factor"/>
    <property type="match status" value="1"/>
</dbReference>
<evidence type="ECO:0000256" key="7">
    <source>
        <dbReference type="ARBA" id="ARBA00022782"/>
    </source>
</evidence>
<dbReference type="InterPro" id="IPR029034">
    <property type="entry name" value="Cystine-knot_cytokine"/>
</dbReference>
<evidence type="ECO:0000313" key="15">
    <source>
        <dbReference type="EMBL" id="KAJ8274884.1"/>
    </source>
</evidence>
<feature type="region of interest" description="Disordered" evidence="13">
    <location>
        <begin position="227"/>
        <end position="259"/>
    </location>
</feature>
<dbReference type="GO" id="GO:0038084">
    <property type="term" value="P:vascular endothelial growth factor signaling pathway"/>
    <property type="evidence" value="ECO:0007669"/>
    <property type="project" value="TreeGrafter"/>
</dbReference>
<gene>
    <name evidence="15" type="ORF">COCON_G00095090</name>
</gene>
<dbReference type="Proteomes" id="UP001152803">
    <property type="component" value="Unassembled WGS sequence"/>
</dbReference>
<keyword evidence="10" id="KW-0325">Glycoprotein</keyword>